<accession>A0A4P9WJW6</accession>
<sequence>MSFVLPRFRENRLALRRVGHDSSIVYEWALTKIRRGQHTDAVCKRSKEDFGANILPTASAWTRLVRIAKDPAYGLDETAKKRDSVFLKIQRKDRMLSFKLTLKLLFRWLPRGCVPILKERIDALVNDGVPSVGDDVRIELDSVDYAVNNDRLKLKIMRGVRGLGTGVGSRKGGSGGLSVNVHLVVAFRCSSPVPFLIRKEHACFGAHPGSICGLGGRRLGVVGGNDDVGCCK</sequence>
<proteinExistence type="predicted"/>
<gene>
    <name evidence="1" type="ORF">BDK51DRAFT_26438</name>
</gene>
<reference evidence="2" key="1">
    <citation type="journal article" date="2018" name="Nat. Microbiol.">
        <title>Leveraging single-cell genomics to expand the fungal tree of life.</title>
        <authorList>
            <person name="Ahrendt S.R."/>
            <person name="Quandt C.A."/>
            <person name="Ciobanu D."/>
            <person name="Clum A."/>
            <person name="Salamov A."/>
            <person name="Andreopoulos B."/>
            <person name="Cheng J.F."/>
            <person name="Woyke T."/>
            <person name="Pelin A."/>
            <person name="Henrissat B."/>
            <person name="Reynolds N.K."/>
            <person name="Benny G.L."/>
            <person name="Smith M.E."/>
            <person name="James T.Y."/>
            <person name="Grigoriev I.V."/>
        </authorList>
    </citation>
    <scope>NUCLEOTIDE SEQUENCE [LARGE SCALE GENOMIC DNA]</scope>
</reference>
<organism evidence="1 2">
    <name type="scientific">Blyttiomyces helicus</name>
    <dbReference type="NCBI Taxonomy" id="388810"/>
    <lineage>
        <taxon>Eukaryota</taxon>
        <taxon>Fungi</taxon>
        <taxon>Fungi incertae sedis</taxon>
        <taxon>Chytridiomycota</taxon>
        <taxon>Chytridiomycota incertae sedis</taxon>
        <taxon>Chytridiomycetes</taxon>
        <taxon>Chytridiomycetes incertae sedis</taxon>
        <taxon>Blyttiomyces</taxon>
    </lineage>
</organism>
<dbReference type="EMBL" id="KZ994711">
    <property type="protein sequence ID" value="RKO92263.1"/>
    <property type="molecule type" value="Genomic_DNA"/>
</dbReference>
<keyword evidence="2" id="KW-1185">Reference proteome</keyword>
<dbReference type="AlphaFoldDB" id="A0A4P9WJW6"/>
<dbReference type="Proteomes" id="UP000269721">
    <property type="component" value="Unassembled WGS sequence"/>
</dbReference>
<evidence type="ECO:0000313" key="2">
    <source>
        <dbReference type="Proteomes" id="UP000269721"/>
    </source>
</evidence>
<name>A0A4P9WJW6_9FUNG</name>
<protein>
    <submittedName>
        <fullName evidence="1">Uncharacterized protein</fullName>
    </submittedName>
</protein>
<evidence type="ECO:0000313" key="1">
    <source>
        <dbReference type="EMBL" id="RKO92263.1"/>
    </source>
</evidence>